<sequence>MKYPPVILNTNGLKNYIQGKLWFTYKDLDSFEKIKDSIEPGSLVSLYSQHKHFLGQGYFNSHSYYSLKLLTKKEISIDISFFKETFKLALEFRERFFPGESSFRLIHSEGDHLPGLIIDLFDKVGVIQIHTLGMERLKSIIIDALLQIRPLESIVLKNDFDKRKEEKLPLYVDFYLKEPQDPYPIEMDGIKFLIPIIKGQKTGFFLDQRENRRFLSRISHGLIIMDGFAYIGGFSFYALKGGAKRVYLLERSGYALDIALEIAKLNGWKDQVVPVEGDVFQLLKNPVAKANLLILDPPAFIKSKKDYFQGYKKYKELYSLGLQYFKAQNGFLFLFSCSHFLKLQELLLFLKESLSKCNFSAKIFQVFHQSPDHPINPCVEETEYLKGVALEFSHLHAPL</sequence>
<feature type="domain" description="RlmI-like PUA" evidence="8">
    <location>
        <begin position="6"/>
        <end position="72"/>
    </location>
</feature>
<name>A0A0U4W220_9BACT</name>
<dbReference type="InterPro" id="IPR015947">
    <property type="entry name" value="PUA-like_sf"/>
</dbReference>
<dbReference type="Proteomes" id="UP000068196">
    <property type="component" value="Chromosome"/>
</dbReference>
<dbReference type="PATRIC" id="fig|1653476.3.peg.767"/>
<keyword evidence="10" id="KW-1185">Reference proteome</keyword>
<dbReference type="Gene3D" id="2.30.130.10">
    <property type="entry name" value="PUA domain"/>
    <property type="match status" value="1"/>
</dbReference>
<evidence type="ECO:0000256" key="6">
    <source>
        <dbReference type="ARBA" id="ARBA00038091"/>
    </source>
</evidence>
<reference evidence="10" key="2">
    <citation type="journal article" date="2016" name="Int. J. Syst. Evol. Microbiol.">
        <title>Caldimicrobium thiodismutans sp. nov., a sulfur-disproportionating bacterium isolated from a hot spring.</title>
        <authorList>
            <person name="Kojima H."/>
            <person name="Umezawa K."/>
            <person name="Fukui M."/>
        </authorList>
    </citation>
    <scope>NUCLEOTIDE SEQUENCE [LARGE SCALE GENOMIC DNA]</scope>
    <source>
        <strain evidence="10">TF1</strain>
    </source>
</reference>
<dbReference type="InterPro" id="IPR041532">
    <property type="entry name" value="RlmI-like_PUA"/>
</dbReference>
<dbReference type="Pfam" id="PF17785">
    <property type="entry name" value="PUA_3"/>
    <property type="match status" value="1"/>
</dbReference>
<evidence type="ECO:0000256" key="5">
    <source>
        <dbReference type="ARBA" id="ARBA00022691"/>
    </source>
</evidence>
<comment type="similarity">
    <text evidence="6">Belongs to the methyltransferase superfamily. RlmI family.</text>
</comment>
<dbReference type="SUPFAM" id="SSF88697">
    <property type="entry name" value="PUA domain-like"/>
    <property type="match status" value="1"/>
</dbReference>
<accession>A0A0U4W220</accession>
<keyword evidence="5" id="KW-0949">S-adenosyl-L-methionine</keyword>
<dbReference type="EMBL" id="AP014945">
    <property type="protein sequence ID" value="BAU23133.1"/>
    <property type="molecule type" value="Genomic_DNA"/>
</dbReference>
<organism evidence="9 10">
    <name type="scientific">Caldimicrobium thiodismutans</name>
    <dbReference type="NCBI Taxonomy" id="1653476"/>
    <lineage>
        <taxon>Bacteria</taxon>
        <taxon>Pseudomonadati</taxon>
        <taxon>Thermodesulfobacteriota</taxon>
        <taxon>Thermodesulfobacteria</taxon>
        <taxon>Thermodesulfobacteriales</taxon>
        <taxon>Thermodesulfobacteriaceae</taxon>
        <taxon>Caldimicrobium</taxon>
    </lineage>
</organism>
<dbReference type="STRING" id="1653476.THC_0742"/>
<gene>
    <name evidence="9" type="ORF">THC_0742</name>
</gene>
<dbReference type="GO" id="GO:0005737">
    <property type="term" value="C:cytoplasm"/>
    <property type="evidence" value="ECO:0007669"/>
    <property type="project" value="UniProtKB-SubCell"/>
</dbReference>
<keyword evidence="4 9" id="KW-0808">Transferase</keyword>
<keyword evidence="3 9" id="KW-0489">Methyltransferase</keyword>
<dbReference type="GO" id="GO:0032259">
    <property type="term" value="P:methylation"/>
    <property type="evidence" value="ECO:0007669"/>
    <property type="project" value="UniProtKB-KW"/>
</dbReference>
<keyword evidence="2" id="KW-0963">Cytoplasm</keyword>
<dbReference type="GO" id="GO:0008168">
    <property type="term" value="F:methyltransferase activity"/>
    <property type="evidence" value="ECO:0007669"/>
    <property type="project" value="UniProtKB-KW"/>
</dbReference>
<dbReference type="OrthoDB" id="9805492at2"/>
<feature type="domain" description="S-adenosylmethionine-dependent methyltransferase" evidence="7">
    <location>
        <begin position="176"/>
        <end position="313"/>
    </location>
</feature>
<dbReference type="InterPro" id="IPR036974">
    <property type="entry name" value="PUA_sf"/>
</dbReference>
<comment type="subcellular location">
    <subcellularLocation>
        <location evidence="1">Cytoplasm</location>
    </subcellularLocation>
</comment>
<evidence type="ECO:0000256" key="2">
    <source>
        <dbReference type="ARBA" id="ARBA00022490"/>
    </source>
</evidence>
<dbReference type="KEGG" id="cthi:THC_0742"/>
<dbReference type="Pfam" id="PF10672">
    <property type="entry name" value="Methyltrans_SAM"/>
    <property type="match status" value="1"/>
</dbReference>
<dbReference type="PANTHER" id="PTHR42873">
    <property type="entry name" value="RIBOSOMAL RNA LARGE SUBUNIT METHYLTRANSFERASE"/>
    <property type="match status" value="1"/>
</dbReference>
<dbReference type="PANTHER" id="PTHR42873:SF1">
    <property type="entry name" value="S-ADENOSYLMETHIONINE-DEPENDENT METHYLTRANSFERASE DOMAIN-CONTAINING PROTEIN"/>
    <property type="match status" value="1"/>
</dbReference>
<proteinExistence type="inferred from homology"/>
<dbReference type="GO" id="GO:0003723">
    <property type="term" value="F:RNA binding"/>
    <property type="evidence" value="ECO:0007669"/>
    <property type="project" value="InterPro"/>
</dbReference>
<dbReference type="CDD" id="cd11572">
    <property type="entry name" value="RlmI_M_like"/>
    <property type="match status" value="1"/>
</dbReference>
<reference evidence="9 10" key="1">
    <citation type="journal article" date="2016" name="Int. J. Syst. Evol. Microbiol.">
        <title>Caldimicrobium thiodismutans sp. nov., a sulfur-disproportionating bacterium isolated from a hot spring, and emended description of the genus Caldimicrobium.</title>
        <authorList>
            <person name="Kojima H."/>
            <person name="Umezawa K."/>
            <person name="Fukui M."/>
        </authorList>
    </citation>
    <scope>NUCLEOTIDE SEQUENCE [LARGE SCALE GENOMIC DNA]</scope>
    <source>
        <strain evidence="9 10">TF1</strain>
    </source>
</reference>
<dbReference type="SUPFAM" id="SSF53335">
    <property type="entry name" value="S-adenosyl-L-methionine-dependent methyltransferases"/>
    <property type="match status" value="1"/>
</dbReference>
<dbReference type="CDD" id="cd02440">
    <property type="entry name" value="AdoMet_MTases"/>
    <property type="match status" value="1"/>
</dbReference>
<evidence type="ECO:0000313" key="10">
    <source>
        <dbReference type="Proteomes" id="UP000068196"/>
    </source>
</evidence>
<dbReference type="RefSeq" id="WP_068513507.1">
    <property type="nucleotide sequence ID" value="NZ_AP014945.1"/>
</dbReference>
<protein>
    <submittedName>
        <fullName evidence="9">SAM-dependent methyltransferase</fullName>
    </submittedName>
</protein>
<evidence type="ECO:0000256" key="1">
    <source>
        <dbReference type="ARBA" id="ARBA00004496"/>
    </source>
</evidence>
<evidence type="ECO:0000313" key="9">
    <source>
        <dbReference type="EMBL" id="BAU23133.1"/>
    </source>
</evidence>
<dbReference type="Gene3D" id="3.40.50.150">
    <property type="entry name" value="Vaccinia Virus protein VP39"/>
    <property type="match status" value="1"/>
</dbReference>
<evidence type="ECO:0000256" key="3">
    <source>
        <dbReference type="ARBA" id="ARBA00022603"/>
    </source>
</evidence>
<dbReference type="InterPro" id="IPR029063">
    <property type="entry name" value="SAM-dependent_MTases_sf"/>
</dbReference>
<evidence type="ECO:0000256" key="4">
    <source>
        <dbReference type="ARBA" id="ARBA00022679"/>
    </source>
</evidence>
<dbReference type="AlphaFoldDB" id="A0A0U4W220"/>
<dbReference type="InterPro" id="IPR019614">
    <property type="entry name" value="SAM-dep_methyl-trfase"/>
</dbReference>
<evidence type="ECO:0000259" key="8">
    <source>
        <dbReference type="Pfam" id="PF17785"/>
    </source>
</evidence>
<evidence type="ECO:0000259" key="7">
    <source>
        <dbReference type="Pfam" id="PF10672"/>
    </source>
</evidence>
<dbReference type="Gene3D" id="3.30.750.80">
    <property type="entry name" value="RNA methyltransferase domain (HRMD) like"/>
    <property type="match status" value="1"/>
</dbReference>